<dbReference type="Proteomes" id="UP000078512">
    <property type="component" value="Unassembled WGS sequence"/>
</dbReference>
<keyword evidence="1" id="KW-0472">Membrane</keyword>
<dbReference type="EMBL" id="KV442060">
    <property type="protein sequence ID" value="OAQ27051.1"/>
    <property type="molecule type" value="Genomic_DNA"/>
</dbReference>
<evidence type="ECO:0000313" key="2">
    <source>
        <dbReference type="EMBL" id="OAQ27051.1"/>
    </source>
</evidence>
<accession>A0A197JRG9</accession>
<protein>
    <submittedName>
        <fullName evidence="2">Uncharacterized protein</fullName>
    </submittedName>
</protein>
<feature type="transmembrane region" description="Helical" evidence="1">
    <location>
        <begin position="69"/>
        <end position="86"/>
    </location>
</feature>
<dbReference type="AlphaFoldDB" id="A0A197JRG9"/>
<proteinExistence type="predicted"/>
<organism evidence="2 3">
    <name type="scientific">Linnemannia elongata AG-77</name>
    <dbReference type="NCBI Taxonomy" id="1314771"/>
    <lineage>
        <taxon>Eukaryota</taxon>
        <taxon>Fungi</taxon>
        <taxon>Fungi incertae sedis</taxon>
        <taxon>Mucoromycota</taxon>
        <taxon>Mortierellomycotina</taxon>
        <taxon>Mortierellomycetes</taxon>
        <taxon>Mortierellales</taxon>
        <taxon>Mortierellaceae</taxon>
        <taxon>Linnemannia</taxon>
    </lineage>
</organism>
<evidence type="ECO:0000313" key="3">
    <source>
        <dbReference type="Proteomes" id="UP000078512"/>
    </source>
</evidence>
<reference evidence="2 3" key="1">
    <citation type="submission" date="2016-05" db="EMBL/GenBank/DDBJ databases">
        <title>Genome sequencing reveals origins of a unique bacterial endosymbiosis in the earliest lineages of terrestrial Fungi.</title>
        <authorList>
            <consortium name="DOE Joint Genome Institute"/>
            <person name="Uehling J."/>
            <person name="Gryganskyi A."/>
            <person name="Hameed K."/>
            <person name="Tschaplinski T."/>
            <person name="Misztal P."/>
            <person name="Wu S."/>
            <person name="Desiro A."/>
            <person name="Vande Pol N."/>
            <person name="Du Z.-Y."/>
            <person name="Zienkiewicz A."/>
            <person name="Zienkiewicz K."/>
            <person name="Morin E."/>
            <person name="Tisserant E."/>
            <person name="Splivallo R."/>
            <person name="Hainaut M."/>
            <person name="Henrissat B."/>
            <person name="Ohm R."/>
            <person name="Kuo A."/>
            <person name="Yan J."/>
            <person name="Lipzen A."/>
            <person name="Nolan M."/>
            <person name="Labutti K."/>
            <person name="Barry K."/>
            <person name="Goldstein A."/>
            <person name="Labbe J."/>
            <person name="Schadt C."/>
            <person name="Tuskan G."/>
            <person name="Grigoriev I."/>
            <person name="Martin F."/>
            <person name="Vilgalys R."/>
            <person name="Bonito G."/>
        </authorList>
    </citation>
    <scope>NUCLEOTIDE SEQUENCE [LARGE SCALE GENOMIC DNA]</scope>
    <source>
        <strain evidence="2 3">AG-77</strain>
    </source>
</reference>
<keyword evidence="1" id="KW-1133">Transmembrane helix</keyword>
<sequence>MSTLIKTTYFSTHFSCSALQGLKNVLFSYAPMQRKKQRSDMLSVSHGGLSDLCLFPSHFFALREHKTHCVLLLTLVVLLLSFEYPAKRRFNLLLTV</sequence>
<keyword evidence="1" id="KW-0812">Transmembrane</keyword>
<gene>
    <name evidence="2" type="ORF">K457DRAFT_658484</name>
</gene>
<evidence type="ECO:0000256" key="1">
    <source>
        <dbReference type="SAM" id="Phobius"/>
    </source>
</evidence>
<name>A0A197JRG9_9FUNG</name>
<keyword evidence="3" id="KW-1185">Reference proteome</keyword>